<feature type="coiled-coil region" evidence="1">
    <location>
        <begin position="96"/>
        <end position="137"/>
    </location>
</feature>
<evidence type="ECO:0000313" key="3">
    <source>
        <dbReference type="EMBL" id="MCT7979464.1"/>
    </source>
</evidence>
<proteinExistence type="predicted"/>
<dbReference type="EMBL" id="JAMXFA010000023">
    <property type="protein sequence ID" value="MCT7979464.1"/>
    <property type="molecule type" value="Genomic_DNA"/>
</dbReference>
<accession>A0ABT2N9T8</accession>
<evidence type="ECO:0000313" key="4">
    <source>
        <dbReference type="Proteomes" id="UP001525961"/>
    </source>
</evidence>
<feature type="compositionally biased region" description="Basic and acidic residues" evidence="2">
    <location>
        <begin position="1"/>
        <end position="18"/>
    </location>
</feature>
<evidence type="ECO:0000256" key="2">
    <source>
        <dbReference type="SAM" id="MobiDB-lite"/>
    </source>
</evidence>
<keyword evidence="1" id="KW-0175">Coiled coil</keyword>
<name>A0ABT2N9T8_9CYAN</name>
<reference evidence="3 4" key="1">
    <citation type="journal article" date="2022" name="Front. Microbiol.">
        <title>High genomic differentiation and limited gene flow indicate recent cryptic speciation within the genus Laspinema (cyanobacteria).</title>
        <authorList>
            <person name="Stanojkovic A."/>
            <person name="Skoupy S."/>
            <person name="Skaloud P."/>
            <person name="Dvorak P."/>
        </authorList>
    </citation>
    <scope>NUCLEOTIDE SEQUENCE [LARGE SCALE GENOMIC DNA]</scope>
    <source>
        <strain evidence="3 4">D3b</strain>
    </source>
</reference>
<dbReference type="RefSeq" id="WP_261236214.1">
    <property type="nucleotide sequence ID" value="NZ_JAMXFA010000023.1"/>
</dbReference>
<dbReference type="Proteomes" id="UP001525961">
    <property type="component" value="Unassembled WGS sequence"/>
</dbReference>
<evidence type="ECO:0000256" key="1">
    <source>
        <dbReference type="SAM" id="Coils"/>
    </source>
</evidence>
<feature type="compositionally biased region" description="Polar residues" evidence="2">
    <location>
        <begin position="19"/>
        <end position="31"/>
    </location>
</feature>
<feature type="region of interest" description="Disordered" evidence="2">
    <location>
        <begin position="1"/>
        <end position="34"/>
    </location>
</feature>
<keyword evidence="4" id="KW-1185">Reference proteome</keyword>
<protein>
    <submittedName>
        <fullName evidence="3">Uncharacterized protein</fullName>
    </submittedName>
</protein>
<sequence>MLEENNRQKQELKVRSQEISHSYNKASNLQSKNEDLKNKIRKLTQDNSTKQNILNQINQNLAIANRERYDQDGQISTLRKQVEILLAQSQYKGQEIDKISGDVETLRKERSQLLQELNRFEKENKILQNEVELFQKELNNLLEPQGEENEQLYEFDPLNDDDSILPTVQRELTGRYLGNISKTTNRYHWSPTCGYYKSLAFEYLVMREDKKRTILNTDDKTEFNKYNLGPCNFCLKPKKYK</sequence>
<organism evidence="3 4">
    <name type="scientific">Laspinema olomoucense D3b</name>
    <dbReference type="NCBI Taxonomy" id="2953688"/>
    <lineage>
        <taxon>Bacteria</taxon>
        <taxon>Bacillati</taxon>
        <taxon>Cyanobacteriota</taxon>
        <taxon>Cyanophyceae</taxon>
        <taxon>Oscillatoriophycideae</taxon>
        <taxon>Oscillatoriales</taxon>
        <taxon>Laspinemataceae</taxon>
        <taxon>Laspinema</taxon>
        <taxon>Laspinema olomoucense</taxon>
    </lineage>
</organism>
<comment type="caution">
    <text evidence="3">The sequence shown here is derived from an EMBL/GenBank/DDBJ whole genome shotgun (WGS) entry which is preliminary data.</text>
</comment>
<gene>
    <name evidence="3" type="ORF">NG792_17250</name>
</gene>